<name>A0A7U2QTB3_ASPFN</name>
<evidence type="ECO:0000313" key="1">
    <source>
        <dbReference type="EMBL" id="QRD83669.1"/>
    </source>
</evidence>
<reference evidence="2" key="1">
    <citation type="journal article" date="2021" name="G3 (Bethesda)">
        <title>Chromosome assembled and annotated genome sequence of Aspergillus flavus NRRL 3357.</title>
        <authorList>
            <person name="Skerker J.M."/>
            <person name="Pianalto K.M."/>
            <person name="Mondo S.J."/>
            <person name="Yang K."/>
            <person name="Arkin A.P."/>
            <person name="Keller N.P."/>
            <person name="Grigoriev I.V."/>
            <person name="Louise Glass N.L."/>
        </authorList>
    </citation>
    <scope>NUCLEOTIDE SEQUENCE [LARGE SCALE GENOMIC DNA]</scope>
    <source>
        <strain evidence="2">ATCC 200026 / FGSC A1120 / IAM 13836 / NRRL 3357 / JCM 12722 / SRRC 167</strain>
    </source>
</reference>
<dbReference type="Proteomes" id="UP000596276">
    <property type="component" value="Chromosome 5"/>
</dbReference>
<dbReference type="VEuPathDB" id="FungiDB:F9C07_6725"/>
<gene>
    <name evidence="1" type="ORF">F9C07_6725</name>
</gene>
<dbReference type="AlphaFoldDB" id="A0A7U2QTB3"/>
<sequence>MGLEPQPFAPSITIIRLTSLTTNNHTTDTPLLLPSILNPYSCPHRCLGNFPTAPGS</sequence>
<evidence type="ECO:0000313" key="2">
    <source>
        <dbReference type="Proteomes" id="UP000596276"/>
    </source>
</evidence>
<dbReference type="EMBL" id="CP044621">
    <property type="protein sequence ID" value="QRD83669.1"/>
    <property type="molecule type" value="Genomic_DNA"/>
</dbReference>
<keyword evidence="2" id="KW-1185">Reference proteome</keyword>
<proteinExistence type="predicted"/>
<organism evidence="1 2">
    <name type="scientific">Aspergillus flavus (strain ATCC 200026 / FGSC A1120 / IAM 13836 / NRRL 3357 / JCM 12722 / SRRC 167)</name>
    <dbReference type="NCBI Taxonomy" id="332952"/>
    <lineage>
        <taxon>Eukaryota</taxon>
        <taxon>Fungi</taxon>
        <taxon>Dikarya</taxon>
        <taxon>Ascomycota</taxon>
        <taxon>Pezizomycotina</taxon>
        <taxon>Eurotiomycetes</taxon>
        <taxon>Eurotiomycetidae</taxon>
        <taxon>Eurotiales</taxon>
        <taxon>Aspergillaceae</taxon>
        <taxon>Aspergillus</taxon>
        <taxon>Aspergillus subgen. Circumdati</taxon>
    </lineage>
</organism>
<protein>
    <submittedName>
        <fullName evidence="1">Uncharacterized protein</fullName>
    </submittedName>
</protein>
<accession>A0A7U2QTB3</accession>